<feature type="domain" description="PAS" evidence="14">
    <location>
        <begin position="334"/>
        <end position="407"/>
    </location>
</feature>
<dbReference type="SUPFAM" id="SSF47384">
    <property type="entry name" value="Homodimeric domain of signal transducing histidine kinase"/>
    <property type="match status" value="1"/>
</dbReference>
<feature type="domain" description="PAC" evidence="15">
    <location>
        <begin position="409"/>
        <end position="461"/>
    </location>
</feature>
<dbReference type="FunFam" id="1.10.287.130:FF:000145">
    <property type="entry name" value="Sensory transduction histidine kinase"/>
    <property type="match status" value="1"/>
</dbReference>
<dbReference type="Pfam" id="PF00512">
    <property type="entry name" value="HisKA"/>
    <property type="match status" value="1"/>
</dbReference>
<evidence type="ECO:0000256" key="8">
    <source>
        <dbReference type="ARBA" id="ARBA00074306"/>
    </source>
</evidence>
<feature type="domain" description="PAC" evidence="15">
    <location>
        <begin position="531"/>
        <end position="583"/>
    </location>
</feature>
<feature type="domain" description="CBS" evidence="16">
    <location>
        <begin position="100"/>
        <end position="160"/>
    </location>
</feature>
<dbReference type="Gene3D" id="3.10.580.10">
    <property type="entry name" value="CBS-domain"/>
    <property type="match status" value="2"/>
</dbReference>
<accession>A0AAW9Q1X8</accession>
<organism evidence="17 18">
    <name type="scientific">Tumidithrix elongata BACA0141</name>
    <dbReference type="NCBI Taxonomy" id="2716417"/>
    <lineage>
        <taxon>Bacteria</taxon>
        <taxon>Bacillati</taxon>
        <taxon>Cyanobacteriota</taxon>
        <taxon>Cyanophyceae</taxon>
        <taxon>Pseudanabaenales</taxon>
        <taxon>Pseudanabaenaceae</taxon>
        <taxon>Tumidithrix</taxon>
        <taxon>Tumidithrix elongata</taxon>
    </lineage>
</organism>
<keyword evidence="5" id="KW-0808">Transferase</keyword>
<dbReference type="SUPFAM" id="SSF54631">
    <property type="entry name" value="CBS-domain pair"/>
    <property type="match status" value="2"/>
</dbReference>
<comment type="similarity">
    <text evidence="2">In the N-terminal section; belongs to the phytochrome family.</text>
</comment>
<proteinExistence type="inferred from homology"/>
<dbReference type="SMART" id="SM00388">
    <property type="entry name" value="HisKA"/>
    <property type="match status" value="1"/>
</dbReference>
<evidence type="ECO:0000313" key="18">
    <source>
        <dbReference type="Proteomes" id="UP001333818"/>
    </source>
</evidence>
<evidence type="ECO:0000256" key="11">
    <source>
        <dbReference type="SAM" id="Coils"/>
    </source>
</evidence>
<feature type="domain" description="CBS" evidence="16">
    <location>
        <begin position="167"/>
        <end position="227"/>
    </location>
</feature>
<dbReference type="SMART" id="SM00387">
    <property type="entry name" value="HATPase_c"/>
    <property type="match status" value="1"/>
</dbReference>
<dbReference type="GO" id="GO:0000155">
    <property type="term" value="F:phosphorelay sensor kinase activity"/>
    <property type="evidence" value="ECO:0007669"/>
    <property type="project" value="InterPro"/>
</dbReference>
<dbReference type="NCBIfam" id="TIGR00229">
    <property type="entry name" value="sensory_box"/>
    <property type="match status" value="4"/>
</dbReference>
<comment type="caution">
    <text evidence="9">Lacks conserved residue(s) required for the propagation of feature annotation.</text>
</comment>
<dbReference type="InterPro" id="IPR046342">
    <property type="entry name" value="CBS_dom_sf"/>
</dbReference>
<dbReference type="CDD" id="cd00082">
    <property type="entry name" value="HisKA"/>
    <property type="match status" value="1"/>
</dbReference>
<comment type="catalytic activity">
    <reaction evidence="1">
        <text>ATP + protein L-histidine = ADP + protein N-phospho-L-histidine.</text>
        <dbReference type="EC" id="2.7.13.3"/>
    </reaction>
</comment>
<evidence type="ECO:0000256" key="9">
    <source>
        <dbReference type="PROSITE-ProRule" id="PRU00169"/>
    </source>
</evidence>
<dbReference type="Pfam" id="PF00571">
    <property type="entry name" value="CBS"/>
    <property type="match status" value="4"/>
</dbReference>
<dbReference type="EC" id="2.7.13.3" evidence="3"/>
<dbReference type="InterPro" id="IPR001789">
    <property type="entry name" value="Sig_transdc_resp-reg_receiver"/>
</dbReference>
<dbReference type="InterPro" id="IPR004358">
    <property type="entry name" value="Sig_transdc_His_kin-like_C"/>
</dbReference>
<dbReference type="PRINTS" id="PR00344">
    <property type="entry name" value="BCTRLSENSOR"/>
</dbReference>
<name>A0AAW9Q1X8_9CYAN</name>
<evidence type="ECO:0000313" key="17">
    <source>
        <dbReference type="EMBL" id="MEE3717240.1"/>
    </source>
</evidence>
<dbReference type="Gene3D" id="3.30.450.20">
    <property type="entry name" value="PAS domain"/>
    <property type="match status" value="5"/>
</dbReference>
<dbReference type="Pfam" id="PF02518">
    <property type="entry name" value="HATPase_c"/>
    <property type="match status" value="1"/>
</dbReference>
<evidence type="ECO:0000256" key="1">
    <source>
        <dbReference type="ARBA" id="ARBA00000085"/>
    </source>
</evidence>
<dbReference type="CDD" id="cd00130">
    <property type="entry name" value="PAS"/>
    <property type="match status" value="2"/>
</dbReference>
<dbReference type="InterPro" id="IPR003661">
    <property type="entry name" value="HisK_dim/P_dom"/>
</dbReference>
<evidence type="ECO:0000256" key="4">
    <source>
        <dbReference type="ARBA" id="ARBA00022553"/>
    </source>
</evidence>
<dbReference type="SUPFAM" id="SSF55785">
    <property type="entry name" value="PYP-like sensor domain (PAS domain)"/>
    <property type="match status" value="5"/>
</dbReference>
<keyword evidence="11" id="KW-0175">Coiled coil</keyword>
<dbReference type="InterPro" id="IPR000644">
    <property type="entry name" value="CBS_dom"/>
</dbReference>
<feature type="domain" description="PAS" evidence="14">
    <location>
        <begin position="584"/>
        <end position="655"/>
    </location>
</feature>
<dbReference type="InterPro" id="IPR013655">
    <property type="entry name" value="PAS_fold_3"/>
</dbReference>
<dbReference type="Pfam" id="PF08448">
    <property type="entry name" value="PAS_4"/>
    <property type="match status" value="2"/>
</dbReference>
<dbReference type="SUPFAM" id="SSF55781">
    <property type="entry name" value="GAF domain-like"/>
    <property type="match status" value="1"/>
</dbReference>
<protein>
    <recommendedName>
        <fullName evidence="8">Circadian input-output histidine kinase CikA</fullName>
        <ecNumber evidence="3">2.7.13.3</ecNumber>
    </recommendedName>
</protein>
<dbReference type="GO" id="GO:0005886">
    <property type="term" value="C:plasma membrane"/>
    <property type="evidence" value="ECO:0007669"/>
    <property type="project" value="TreeGrafter"/>
</dbReference>
<sequence length="1558" mass="174836">MSSVNFAEINLESAIVRSPLTIASDASVADAIALLSVGSTTCSLSCDIDSALQLQLAKAKSSCVLVLDHTKLVGILTERDLVRLSTQGRDFQDTSIASVMTYPVQTLQESAFTDIFVPLSLLQRHHIRHLPLVSDLDEVVGLLTHESLRQLLRPIDLLRLRLVSEVMVTEVISAEPTDPILTLTQLMSKHRVSSVVIVETREGEDLFPIGVVTEHDIVQLLALGLDFEQIYAQTVMSAPVFSVRSDTSLWEVRALMQERQINRIVVTDVEGRLEGIVTQTNLLDALNPLEICDLVATLETKLSRLEQENLELLQNRNIELEKQVRSRTEALFDSNEMFRQFAENNRSTIIISAVGDEHLLYVNPAYAEIFGRSNESLYADPTAWMDAIAPHDRERVTNAYRMSSDVGFFSQEFRIILPDGTMRWLWARCFPIHNAGGEIYRTATIIENISDRKLVEENLHQYKRVIANTADGIALVNRQYIYQLVNQVYLDRNAKTFDEIIGHSVAAIHGEQTFAEIIQPKLDRCFAGETVRYESWFNYANLGDRFIAVTYSPYVDANGEISGATVSSRDITELKTAELEISQQREFLHTIIETSPNLIFVKDWDGKYLLANQAIADFYGMTTIEMIGKYDFDIHPDPDSVRKFHEENQAVIASGQALFIPEEKSTSPLGQGEWLQWQKHPITILGQDSLAVLAIGVNITHRKAIELALQDSESKQRALIVALPDLIMRMSGDGIFLDFFANEAFKAFGNSDIVGKSIYEIGLSAEFVEMRMRYIQQALQTGQVQIYDQKIFINDELRTQEVRLVVCGDNEVLAIARDITDRKEAEESLQNLVEGAAAVTGENFLPLLAEYIATALDIRYVVVSKRLDENSLETLIFWEDGQIQPNLRLCLDNSPCAIAMEEGFFSCLSQVQQRFAGNEVMESLGVKSYMGIGLTNSRGEIFGSLCILDRKPLLNQQRANDMLCVFAARVSAELERQEAIDALYQLNKELESRVEKRTLQLEHANHQLLVEMSKRQKLIALVENSTDFIALATQDGQLTYLNSAGRQMIGLNASIRDLSIFDFHFPEDRLELQKNTLGLLEHDGTWAGEFRLRHYQTHEAIPVLFSAFFIQNSWIDKELSLACIVRDISDRKRAEEIVLKANEQLLHTNRELARATRLKDEFLANMSHELRTPLNAILGMSEGMLDEVFGSLNDRQRKAISTIESSGNHLLELITDILDVSKIEAGKLELEISEASIDRLCKSSLSFVRQLALKKNIQLTMTIPTHLNLSAIAVDERRIRQVLINLLSNAVKFTPSGGQVTLEVRLENLEGQIEHEAYSITSSEFPWAICFLAIDTGIGIAPENMGKLFQTFVQIDSSLNRKYEGTGLGLTLVKQITELHGGCVTVKSVLGEGSCFSVWLPYSNQAKESIPPVNQPVNTPVETVSSPSSLATKTLIFQVADRKSKYKGIKETISNYLTSRGYRLVFAKNEEESIAIATAETISLILIEIQIPELDELRAIQQIRANPKSTHIPIVAIADLELADSRETYLQTGADEFLVKPIKLKQLAETIQQLLATR</sequence>
<dbReference type="InterPro" id="IPR003594">
    <property type="entry name" value="HATPase_dom"/>
</dbReference>
<dbReference type="SMART" id="SM00086">
    <property type="entry name" value="PAC"/>
    <property type="match status" value="3"/>
</dbReference>
<dbReference type="PROSITE" id="PS50113">
    <property type="entry name" value="PAC"/>
    <property type="match status" value="2"/>
</dbReference>
<dbReference type="PANTHER" id="PTHR43047">
    <property type="entry name" value="TWO-COMPONENT HISTIDINE PROTEIN KINASE"/>
    <property type="match status" value="1"/>
</dbReference>
<dbReference type="PROSITE" id="PS51371">
    <property type="entry name" value="CBS"/>
    <property type="match status" value="4"/>
</dbReference>
<dbReference type="GO" id="GO:0009927">
    <property type="term" value="F:histidine phosphotransfer kinase activity"/>
    <property type="evidence" value="ECO:0007669"/>
    <property type="project" value="TreeGrafter"/>
</dbReference>
<dbReference type="SMART" id="SM00448">
    <property type="entry name" value="REC"/>
    <property type="match status" value="1"/>
</dbReference>
<feature type="domain" description="CBS" evidence="16">
    <location>
        <begin position="236"/>
        <end position="294"/>
    </location>
</feature>
<dbReference type="SMART" id="SM00091">
    <property type="entry name" value="PAS"/>
    <property type="match status" value="5"/>
</dbReference>
<keyword evidence="10" id="KW-0129">CBS domain</keyword>
<keyword evidence="18" id="KW-1185">Reference proteome</keyword>
<dbReference type="PROSITE" id="PS50110">
    <property type="entry name" value="RESPONSE_REGULATORY"/>
    <property type="match status" value="1"/>
</dbReference>
<keyword evidence="7" id="KW-0902">Two-component regulatory system</keyword>
<dbReference type="InterPro" id="IPR000700">
    <property type="entry name" value="PAS-assoc_C"/>
</dbReference>
<dbReference type="InterPro" id="IPR001610">
    <property type="entry name" value="PAC"/>
</dbReference>
<evidence type="ECO:0000259" key="14">
    <source>
        <dbReference type="PROSITE" id="PS50112"/>
    </source>
</evidence>
<dbReference type="SUPFAM" id="SSF52172">
    <property type="entry name" value="CheY-like"/>
    <property type="match status" value="1"/>
</dbReference>
<reference evidence="17" key="1">
    <citation type="submission" date="2024-01" db="EMBL/GenBank/DDBJ databases">
        <title>Bank of Algae and Cyanobacteria of the Azores (BACA) strain genomes.</title>
        <authorList>
            <person name="Luz R."/>
            <person name="Cordeiro R."/>
            <person name="Fonseca A."/>
            <person name="Goncalves V."/>
        </authorList>
    </citation>
    <scope>NUCLEOTIDE SEQUENCE</scope>
    <source>
        <strain evidence="17">BACA0141</strain>
    </source>
</reference>
<dbReference type="InterPro" id="IPR036097">
    <property type="entry name" value="HisK_dim/P_sf"/>
</dbReference>
<dbReference type="Pfam" id="PF13426">
    <property type="entry name" value="PAS_9"/>
    <property type="match status" value="1"/>
</dbReference>
<dbReference type="FunFam" id="3.30.565.10:FF:000010">
    <property type="entry name" value="Sensor histidine kinase RcsC"/>
    <property type="match status" value="1"/>
</dbReference>
<evidence type="ECO:0000256" key="6">
    <source>
        <dbReference type="ARBA" id="ARBA00022777"/>
    </source>
</evidence>
<feature type="domain" description="PAS" evidence="14">
    <location>
        <begin position="1014"/>
        <end position="1052"/>
    </location>
</feature>
<dbReference type="InterPro" id="IPR036890">
    <property type="entry name" value="HATPase_C_sf"/>
</dbReference>
<evidence type="ECO:0000259" key="15">
    <source>
        <dbReference type="PROSITE" id="PS50113"/>
    </source>
</evidence>
<dbReference type="EMBL" id="JAZBJZ010000036">
    <property type="protein sequence ID" value="MEE3717240.1"/>
    <property type="molecule type" value="Genomic_DNA"/>
</dbReference>
<evidence type="ECO:0000256" key="10">
    <source>
        <dbReference type="PROSITE-ProRule" id="PRU00703"/>
    </source>
</evidence>
<dbReference type="RefSeq" id="WP_330483668.1">
    <property type="nucleotide sequence ID" value="NZ_JAZBJZ010000036.1"/>
</dbReference>
<evidence type="ECO:0000259" key="16">
    <source>
        <dbReference type="PROSITE" id="PS51371"/>
    </source>
</evidence>
<dbReference type="PROSITE" id="PS50109">
    <property type="entry name" value="HIS_KIN"/>
    <property type="match status" value="1"/>
</dbReference>
<dbReference type="InterPro" id="IPR005467">
    <property type="entry name" value="His_kinase_dom"/>
</dbReference>
<dbReference type="Gene3D" id="1.10.287.130">
    <property type="match status" value="1"/>
</dbReference>
<evidence type="ECO:0000256" key="3">
    <source>
        <dbReference type="ARBA" id="ARBA00012438"/>
    </source>
</evidence>
<dbReference type="InterPro" id="IPR035965">
    <property type="entry name" value="PAS-like_dom_sf"/>
</dbReference>
<dbReference type="SUPFAM" id="SSF55874">
    <property type="entry name" value="ATPase domain of HSP90 chaperone/DNA topoisomerase II/histidine kinase"/>
    <property type="match status" value="1"/>
</dbReference>
<dbReference type="Gene3D" id="3.30.565.10">
    <property type="entry name" value="Histidine kinase-like ATPase, C-terminal domain"/>
    <property type="match status" value="1"/>
</dbReference>
<dbReference type="Gene3D" id="3.40.50.2300">
    <property type="match status" value="1"/>
</dbReference>
<dbReference type="PANTHER" id="PTHR43047:SF63">
    <property type="entry name" value="HISTIDINE KINASE"/>
    <property type="match status" value="1"/>
</dbReference>
<dbReference type="CDD" id="cd16922">
    <property type="entry name" value="HATPase_EvgS-ArcB-TorS-like"/>
    <property type="match status" value="1"/>
</dbReference>
<dbReference type="SMART" id="SM00116">
    <property type="entry name" value="CBS"/>
    <property type="match status" value="4"/>
</dbReference>
<gene>
    <name evidence="17" type="ORF">V2H45_10820</name>
</gene>
<evidence type="ECO:0000256" key="7">
    <source>
        <dbReference type="ARBA" id="ARBA00023012"/>
    </source>
</evidence>
<evidence type="ECO:0000256" key="5">
    <source>
        <dbReference type="ARBA" id="ARBA00022679"/>
    </source>
</evidence>
<dbReference type="Proteomes" id="UP001333818">
    <property type="component" value="Unassembled WGS sequence"/>
</dbReference>
<feature type="coiled-coil region" evidence="11">
    <location>
        <begin position="295"/>
        <end position="330"/>
    </location>
</feature>
<keyword evidence="6" id="KW-0418">Kinase</keyword>
<dbReference type="Pfam" id="PF08447">
    <property type="entry name" value="PAS_3"/>
    <property type="match status" value="1"/>
</dbReference>
<dbReference type="InterPro" id="IPR011006">
    <property type="entry name" value="CheY-like_superfamily"/>
</dbReference>
<comment type="caution">
    <text evidence="17">The sequence shown here is derived from an EMBL/GenBank/DDBJ whole genome shotgun (WGS) entry which is preliminary data.</text>
</comment>
<evidence type="ECO:0000256" key="2">
    <source>
        <dbReference type="ARBA" id="ARBA00006402"/>
    </source>
</evidence>
<keyword evidence="4" id="KW-0597">Phosphoprotein</keyword>
<evidence type="ECO:0000259" key="13">
    <source>
        <dbReference type="PROSITE" id="PS50110"/>
    </source>
</evidence>
<feature type="domain" description="CBS" evidence="16">
    <location>
        <begin position="15"/>
        <end position="91"/>
    </location>
</feature>
<dbReference type="InterPro" id="IPR013656">
    <property type="entry name" value="PAS_4"/>
</dbReference>
<dbReference type="CDD" id="cd04620">
    <property type="entry name" value="CBS_two-component_sensor_histidine_kinase_repeat1"/>
    <property type="match status" value="1"/>
</dbReference>
<dbReference type="Pfam" id="PF00072">
    <property type="entry name" value="Response_reg"/>
    <property type="match status" value="1"/>
</dbReference>
<evidence type="ECO:0000259" key="12">
    <source>
        <dbReference type="PROSITE" id="PS50109"/>
    </source>
</evidence>
<dbReference type="InterPro" id="IPR000014">
    <property type="entry name" value="PAS"/>
</dbReference>
<dbReference type="CDD" id="cd17774">
    <property type="entry name" value="CBS_two-component_sensor_histidine_kinase_repeat2"/>
    <property type="match status" value="1"/>
</dbReference>
<feature type="domain" description="Response regulatory" evidence="13">
    <location>
        <begin position="1435"/>
        <end position="1555"/>
    </location>
</feature>
<feature type="domain" description="Histidine kinase" evidence="12">
    <location>
        <begin position="1165"/>
        <end position="1404"/>
    </location>
</feature>
<dbReference type="PROSITE" id="PS50112">
    <property type="entry name" value="PAS"/>
    <property type="match status" value="3"/>
</dbReference>